<dbReference type="PANTHER" id="PTHR47364">
    <property type="entry name" value="CYSTEINE PROTEINASE INHIBITOR 5"/>
    <property type="match status" value="1"/>
</dbReference>
<keyword evidence="5" id="KW-1185">Reference proteome</keyword>
<dbReference type="PANTHER" id="PTHR47364:SF2">
    <property type="entry name" value="CYSTEINE PROTEINASE INHIBITOR 5"/>
    <property type="match status" value="1"/>
</dbReference>
<dbReference type="InterPro" id="IPR000010">
    <property type="entry name" value="Cystatin_dom"/>
</dbReference>
<sequence>MQQKLLVAVFSVSLMFLPFVFCDARRKTLVGGWKPIKDLNDPHVTEVAKFAVSEYNKQSKSSLELKSVMKGEMQVVSGINYKLDVETTAGTTAEAKEYEAVVWEKAGLNSKSLISFKPIQG</sequence>
<dbReference type="AlphaFoldDB" id="A0A6J1AS45"/>
<dbReference type="Gene3D" id="3.10.450.10">
    <property type="match status" value="1"/>
</dbReference>
<dbReference type="Pfam" id="PF16845">
    <property type="entry name" value="SQAPI"/>
    <property type="match status" value="1"/>
</dbReference>
<evidence type="ECO:0000256" key="3">
    <source>
        <dbReference type="SAM" id="SignalP"/>
    </source>
</evidence>
<dbReference type="SMART" id="SM00043">
    <property type="entry name" value="CY"/>
    <property type="match status" value="1"/>
</dbReference>
<dbReference type="GO" id="GO:0004869">
    <property type="term" value="F:cysteine-type endopeptidase inhibitor activity"/>
    <property type="evidence" value="ECO:0007669"/>
    <property type="project" value="UniProtKB-KW"/>
</dbReference>
<evidence type="ECO:0000313" key="6">
    <source>
        <dbReference type="RefSeq" id="XP_021289294.1"/>
    </source>
</evidence>
<evidence type="ECO:0000313" key="5">
    <source>
        <dbReference type="Proteomes" id="UP000504621"/>
    </source>
</evidence>
<reference evidence="6" key="1">
    <citation type="submission" date="2025-08" db="UniProtKB">
        <authorList>
            <consortium name="RefSeq"/>
        </authorList>
    </citation>
    <scope>IDENTIFICATION</scope>
    <source>
        <tissue evidence="6">Leaf</tissue>
    </source>
</reference>
<dbReference type="RefSeq" id="XP_021289294.1">
    <property type="nucleotide sequence ID" value="XM_021433619.1"/>
</dbReference>
<dbReference type="CDD" id="cd00042">
    <property type="entry name" value="CY"/>
    <property type="match status" value="1"/>
</dbReference>
<accession>A0A6J1AS45</accession>
<evidence type="ECO:0000256" key="1">
    <source>
        <dbReference type="ARBA" id="ARBA00022690"/>
    </source>
</evidence>
<dbReference type="InterPro" id="IPR046350">
    <property type="entry name" value="Cystatin_sf"/>
</dbReference>
<organism evidence="5 6">
    <name type="scientific">Herrania umbratica</name>
    <dbReference type="NCBI Taxonomy" id="108875"/>
    <lineage>
        <taxon>Eukaryota</taxon>
        <taxon>Viridiplantae</taxon>
        <taxon>Streptophyta</taxon>
        <taxon>Embryophyta</taxon>
        <taxon>Tracheophyta</taxon>
        <taxon>Spermatophyta</taxon>
        <taxon>Magnoliopsida</taxon>
        <taxon>eudicotyledons</taxon>
        <taxon>Gunneridae</taxon>
        <taxon>Pentapetalae</taxon>
        <taxon>rosids</taxon>
        <taxon>malvids</taxon>
        <taxon>Malvales</taxon>
        <taxon>Malvaceae</taxon>
        <taxon>Byttnerioideae</taxon>
        <taxon>Herrania</taxon>
    </lineage>
</organism>
<name>A0A6J1AS45_9ROSI</name>
<feature type="domain" description="Cystatin" evidence="4">
    <location>
        <begin position="28"/>
        <end position="119"/>
    </location>
</feature>
<dbReference type="GeneID" id="110420339"/>
<proteinExistence type="predicted"/>
<keyword evidence="2" id="KW-0789">Thiol protease inhibitor</keyword>
<evidence type="ECO:0000259" key="4">
    <source>
        <dbReference type="SMART" id="SM00043"/>
    </source>
</evidence>
<keyword evidence="3" id="KW-0732">Signal</keyword>
<dbReference type="Proteomes" id="UP000504621">
    <property type="component" value="Unplaced"/>
</dbReference>
<dbReference type="SUPFAM" id="SSF54403">
    <property type="entry name" value="Cystatin/monellin"/>
    <property type="match status" value="1"/>
</dbReference>
<dbReference type="OrthoDB" id="2016588at2759"/>
<feature type="signal peptide" evidence="3">
    <location>
        <begin position="1"/>
        <end position="22"/>
    </location>
</feature>
<feature type="chain" id="PRO_5027015354" evidence="3">
    <location>
        <begin position="23"/>
        <end position="121"/>
    </location>
</feature>
<keyword evidence="1" id="KW-0646">Protease inhibitor</keyword>
<evidence type="ECO:0000256" key="2">
    <source>
        <dbReference type="ARBA" id="ARBA00022704"/>
    </source>
</evidence>
<protein>
    <submittedName>
        <fullName evidence="6">Cysteine proteinase inhibitor 5-like</fullName>
    </submittedName>
</protein>
<gene>
    <name evidence="6" type="primary">LOC110420339</name>
</gene>